<dbReference type="PANTHER" id="PTHR43280">
    <property type="entry name" value="ARAC-FAMILY TRANSCRIPTIONAL REGULATOR"/>
    <property type="match status" value="1"/>
</dbReference>
<feature type="transmembrane region" description="Helical" evidence="4">
    <location>
        <begin position="329"/>
        <end position="347"/>
    </location>
</feature>
<dbReference type="SUPFAM" id="SSF46689">
    <property type="entry name" value="Homeodomain-like"/>
    <property type="match status" value="1"/>
</dbReference>
<dbReference type="RefSeq" id="WP_161702414.1">
    <property type="nucleotide sequence ID" value="NZ_JAAAMU010000015.1"/>
</dbReference>
<dbReference type="PANTHER" id="PTHR43280:SF2">
    <property type="entry name" value="HTH-TYPE TRANSCRIPTIONAL REGULATOR EXSA"/>
    <property type="match status" value="1"/>
</dbReference>
<evidence type="ECO:0000256" key="2">
    <source>
        <dbReference type="ARBA" id="ARBA00023125"/>
    </source>
</evidence>
<sequence length="803" mass="91239">MQGLWHDLSKTAFEDRPFGKGTTMNIIRMYRSKKYLQRLVLSFSILVLLLLVVFSGTLYANAGKIILDMQREANAKVLSQIKFNVTYLNDVIQRLVMSLYYDNDIVPLMTATEDSDIFDTLTKRSRIDKFADYTPFIHSIMIYNAKTDRFLWGGDPAVQDRDAPIYANMRSLFQGTEPIPKLSMVPMSLSRDGSHADVFSIFDYDSIDYRQGESVFVLNIRPQWLFDNIKLINRLAWQENENVFILSDDGTILSPDTGTAPVDGAFKQAILAHVRQEAAEKNGYFKYSLGSKPKLVNYMDAGINGWTLISIQSYETLVSKADSLKNTSIVLTAIFLLLALLATLGIAHRLYRPLGKLVNFIRQGSDDEAGPKPPDGDELSYMSSIYQDTRNRLLSARNEQVTTRHIVRSYYIRKIITDSAAIPPAELSELIHAHKLMIEPAGPYLLGVMKLDEADGAPIETPGSDRRLLHFAIANIAQELLAQTYPSETVELKNDHLAALISVPDVSAPTLGRVQREFARIQDVIAKMYGVTFSAVLSEGIQEHRNLSDRYALSLQQARYTLVYGPQSLITPAMIRHNASDQEAALPAELEKKLAESMKSNQEEAFEKTLHKIFEFIASQHYDYMVYMALHVFILMKQVIKEMNEHRIVPLSIELADLNRKIMDSPSLDGMRLILLGVYREIHVNKRSPEQERNEILVETIRDIIGQNYADTNLSLQMIGDTMKLSPDYIGKLFKKQQGVSVAEFINDARLRQAVQYLEQGNYTINDLIERIGFGTRSNFFRLFKNKYGTTPKEYRIKRNLAE</sequence>
<keyword evidence="4" id="KW-0812">Transmembrane</keyword>
<accession>A0A7X4YSV7</accession>
<reference evidence="6 7" key="1">
    <citation type="submission" date="2020-01" db="EMBL/GenBank/DDBJ databases">
        <title>Paenibacillus soybeanensis sp. nov. isolated from the nodules of soybean (Glycine max(L.) Merr).</title>
        <authorList>
            <person name="Wang H."/>
        </authorList>
    </citation>
    <scope>NUCLEOTIDE SEQUENCE [LARGE SCALE GENOMIC DNA]</scope>
    <source>
        <strain evidence="6 7">DSM 23054</strain>
    </source>
</reference>
<evidence type="ECO:0000313" key="6">
    <source>
        <dbReference type="EMBL" id="NBC71936.1"/>
    </source>
</evidence>
<evidence type="ECO:0000259" key="5">
    <source>
        <dbReference type="PROSITE" id="PS01124"/>
    </source>
</evidence>
<keyword evidence="2" id="KW-0238">DNA-binding</keyword>
<feature type="transmembrane region" description="Helical" evidence="4">
    <location>
        <begin position="39"/>
        <end position="60"/>
    </location>
</feature>
<organism evidence="6 7">
    <name type="scientific">Paenibacillus sacheonensis</name>
    <dbReference type="NCBI Taxonomy" id="742054"/>
    <lineage>
        <taxon>Bacteria</taxon>
        <taxon>Bacillati</taxon>
        <taxon>Bacillota</taxon>
        <taxon>Bacilli</taxon>
        <taxon>Bacillales</taxon>
        <taxon>Paenibacillaceae</taxon>
        <taxon>Paenibacillus</taxon>
    </lineage>
</organism>
<dbReference type="InterPro" id="IPR018062">
    <property type="entry name" value="HTH_AraC-typ_CS"/>
</dbReference>
<proteinExistence type="predicted"/>
<evidence type="ECO:0000313" key="7">
    <source>
        <dbReference type="Proteomes" id="UP000558113"/>
    </source>
</evidence>
<dbReference type="InterPro" id="IPR009057">
    <property type="entry name" value="Homeodomain-like_sf"/>
</dbReference>
<dbReference type="Pfam" id="PF12833">
    <property type="entry name" value="HTH_18"/>
    <property type="match status" value="1"/>
</dbReference>
<dbReference type="InterPro" id="IPR020449">
    <property type="entry name" value="Tscrpt_reg_AraC-type_HTH"/>
</dbReference>
<name>A0A7X4YSV7_9BACL</name>
<dbReference type="PROSITE" id="PS00041">
    <property type="entry name" value="HTH_ARAC_FAMILY_1"/>
    <property type="match status" value="1"/>
</dbReference>
<keyword evidence="7" id="KW-1185">Reference proteome</keyword>
<evidence type="ECO:0000256" key="3">
    <source>
        <dbReference type="ARBA" id="ARBA00023163"/>
    </source>
</evidence>
<keyword evidence="4" id="KW-0472">Membrane</keyword>
<comment type="caution">
    <text evidence="6">The sequence shown here is derived from an EMBL/GenBank/DDBJ whole genome shotgun (WGS) entry which is preliminary data.</text>
</comment>
<dbReference type="OrthoDB" id="2484341at2"/>
<keyword evidence="3" id="KW-0804">Transcription</keyword>
<dbReference type="SMART" id="SM00342">
    <property type="entry name" value="HTH_ARAC"/>
    <property type="match status" value="1"/>
</dbReference>
<gene>
    <name evidence="6" type="ORF">GT003_23310</name>
</gene>
<keyword evidence="4" id="KW-1133">Transmembrane helix</keyword>
<dbReference type="GO" id="GO:0003700">
    <property type="term" value="F:DNA-binding transcription factor activity"/>
    <property type="evidence" value="ECO:0007669"/>
    <property type="project" value="InterPro"/>
</dbReference>
<keyword evidence="1" id="KW-0805">Transcription regulation</keyword>
<dbReference type="PROSITE" id="PS01124">
    <property type="entry name" value="HTH_ARAC_FAMILY_2"/>
    <property type="match status" value="1"/>
</dbReference>
<dbReference type="GO" id="GO:0043565">
    <property type="term" value="F:sequence-specific DNA binding"/>
    <property type="evidence" value="ECO:0007669"/>
    <property type="project" value="InterPro"/>
</dbReference>
<protein>
    <submittedName>
        <fullName evidence="6">Helix-turn-helix domain-containing protein</fullName>
    </submittedName>
</protein>
<evidence type="ECO:0000256" key="4">
    <source>
        <dbReference type="SAM" id="Phobius"/>
    </source>
</evidence>
<dbReference type="PRINTS" id="PR00032">
    <property type="entry name" value="HTHARAC"/>
</dbReference>
<dbReference type="InterPro" id="IPR018060">
    <property type="entry name" value="HTH_AraC"/>
</dbReference>
<feature type="domain" description="HTH araC/xylS-type" evidence="5">
    <location>
        <begin position="699"/>
        <end position="798"/>
    </location>
</feature>
<dbReference type="EMBL" id="JAAAMU010000015">
    <property type="protein sequence ID" value="NBC71936.1"/>
    <property type="molecule type" value="Genomic_DNA"/>
</dbReference>
<evidence type="ECO:0000256" key="1">
    <source>
        <dbReference type="ARBA" id="ARBA00023015"/>
    </source>
</evidence>
<dbReference type="Gene3D" id="1.10.10.60">
    <property type="entry name" value="Homeodomain-like"/>
    <property type="match status" value="2"/>
</dbReference>
<dbReference type="AlphaFoldDB" id="A0A7X4YSV7"/>
<dbReference type="Proteomes" id="UP000558113">
    <property type="component" value="Unassembled WGS sequence"/>
</dbReference>